<dbReference type="Proteomes" id="UP001336020">
    <property type="component" value="Unassembled WGS sequence"/>
</dbReference>
<proteinExistence type="predicted"/>
<accession>A0ABU7L4D5</accession>
<reference evidence="1 2" key="1">
    <citation type="submission" date="2023-07" db="EMBL/GenBank/DDBJ databases">
        <authorList>
            <person name="Girao M."/>
            <person name="Carvalho M.F."/>
        </authorList>
    </citation>
    <scope>NUCLEOTIDE SEQUENCE [LARGE SCALE GENOMIC DNA]</scope>
    <source>
        <strain evidence="1 2">YIM65754</strain>
    </source>
</reference>
<evidence type="ECO:0000313" key="2">
    <source>
        <dbReference type="Proteomes" id="UP001336020"/>
    </source>
</evidence>
<dbReference type="RefSeq" id="WP_330131523.1">
    <property type="nucleotide sequence ID" value="NZ_JAUTXY010000001.1"/>
</dbReference>
<keyword evidence="2" id="KW-1185">Reference proteome</keyword>
<evidence type="ECO:0000313" key="1">
    <source>
        <dbReference type="EMBL" id="MEE2056227.1"/>
    </source>
</evidence>
<name>A0ABU7L4D5_9NOCA</name>
<gene>
    <name evidence="1" type="ORF">Q7514_01625</name>
</gene>
<comment type="caution">
    <text evidence="1">The sequence shown here is derived from an EMBL/GenBank/DDBJ whole genome shotgun (WGS) entry which is preliminary data.</text>
</comment>
<organism evidence="1 2">
    <name type="scientific">Rhodococcus artemisiae</name>
    <dbReference type="NCBI Taxonomy" id="714159"/>
    <lineage>
        <taxon>Bacteria</taxon>
        <taxon>Bacillati</taxon>
        <taxon>Actinomycetota</taxon>
        <taxon>Actinomycetes</taxon>
        <taxon>Mycobacteriales</taxon>
        <taxon>Nocardiaceae</taxon>
        <taxon>Rhodococcus</taxon>
    </lineage>
</organism>
<dbReference type="EMBL" id="JAUTXY010000001">
    <property type="protein sequence ID" value="MEE2056227.1"/>
    <property type="molecule type" value="Genomic_DNA"/>
</dbReference>
<sequence>MSTPPIVAGPDAVVGAVVRVLTPPLCELYALLMRTGVLIVDDD</sequence>
<protein>
    <submittedName>
        <fullName evidence="1">Uncharacterized protein</fullName>
    </submittedName>
</protein>